<dbReference type="InterPro" id="IPR014710">
    <property type="entry name" value="RmlC-like_jellyroll"/>
</dbReference>
<organism evidence="6 7">
    <name type="scientific">Limosilactobacillus mucosae DSM 13345</name>
    <dbReference type="NCBI Taxonomy" id="1423771"/>
    <lineage>
        <taxon>Bacteria</taxon>
        <taxon>Bacillati</taxon>
        <taxon>Bacillota</taxon>
        <taxon>Bacilli</taxon>
        <taxon>Lactobacillales</taxon>
        <taxon>Lactobacillaceae</taxon>
        <taxon>Limosilactobacillus</taxon>
    </lineage>
</organism>
<accession>A0A0R1NV70</accession>
<dbReference type="InterPro" id="IPR012318">
    <property type="entry name" value="HTH_CRP"/>
</dbReference>
<name>A0A0R1NV70_LIMMU</name>
<dbReference type="InterPro" id="IPR018490">
    <property type="entry name" value="cNMP-bd_dom_sf"/>
</dbReference>
<evidence type="ECO:0000313" key="6">
    <source>
        <dbReference type="EMBL" id="KRL23910.1"/>
    </source>
</evidence>
<dbReference type="PANTHER" id="PTHR24567">
    <property type="entry name" value="CRP FAMILY TRANSCRIPTIONAL REGULATORY PROTEIN"/>
    <property type="match status" value="1"/>
</dbReference>
<dbReference type="SUPFAM" id="SSF46785">
    <property type="entry name" value="Winged helix' DNA-binding domain"/>
    <property type="match status" value="1"/>
</dbReference>
<dbReference type="PROSITE" id="PS51063">
    <property type="entry name" value="HTH_CRP_2"/>
    <property type="match status" value="1"/>
</dbReference>
<dbReference type="Pfam" id="PF13545">
    <property type="entry name" value="HTH_Crp_2"/>
    <property type="match status" value="1"/>
</dbReference>
<dbReference type="SMART" id="SM00419">
    <property type="entry name" value="HTH_CRP"/>
    <property type="match status" value="1"/>
</dbReference>
<dbReference type="GO" id="GO:0003700">
    <property type="term" value="F:DNA-binding transcription factor activity"/>
    <property type="evidence" value="ECO:0007669"/>
    <property type="project" value="TreeGrafter"/>
</dbReference>
<dbReference type="CDD" id="cd00038">
    <property type="entry name" value="CAP_ED"/>
    <property type="match status" value="1"/>
</dbReference>
<keyword evidence="3" id="KW-0804">Transcription</keyword>
<dbReference type="InterPro" id="IPR036390">
    <property type="entry name" value="WH_DNA-bd_sf"/>
</dbReference>
<feature type="domain" description="HTH crp-type" evidence="5">
    <location>
        <begin position="152"/>
        <end position="220"/>
    </location>
</feature>
<keyword evidence="2" id="KW-0238">DNA-binding</keyword>
<dbReference type="PROSITE" id="PS50042">
    <property type="entry name" value="CNMP_BINDING_3"/>
    <property type="match status" value="1"/>
</dbReference>
<evidence type="ECO:0000259" key="5">
    <source>
        <dbReference type="PROSITE" id="PS51063"/>
    </source>
</evidence>
<dbReference type="SMART" id="SM00100">
    <property type="entry name" value="cNMP"/>
    <property type="match status" value="1"/>
</dbReference>
<feature type="domain" description="Cyclic nucleotide-binding" evidence="4">
    <location>
        <begin position="19"/>
        <end position="138"/>
    </location>
</feature>
<dbReference type="Gene3D" id="2.60.120.10">
    <property type="entry name" value="Jelly Rolls"/>
    <property type="match status" value="1"/>
</dbReference>
<dbReference type="SUPFAM" id="SSF51206">
    <property type="entry name" value="cAMP-binding domain-like"/>
    <property type="match status" value="1"/>
</dbReference>
<dbReference type="EMBL" id="AZEQ01000026">
    <property type="protein sequence ID" value="KRL23910.1"/>
    <property type="molecule type" value="Genomic_DNA"/>
</dbReference>
<dbReference type="Gene3D" id="1.10.10.10">
    <property type="entry name" value="Winged helix-like DNA-binding domain superfamily/Winged helix DNA-binding domain"/>
    <property type="match status" value="1"/>
</dbReference>
<dbReference type="GO" id="GO:0003677">
    <property type="term" value="F:DNA binding"/>
    <property type="evidence" value="ECO:0007669"/>
    <property type="project" value="UniProtKB-KW"/>
</dbReference>
<proteinExistence type="predicted"/>
<dbReference type="PRINTS" id="PR00034">
    <property type="entry name" value="HTHCRP"/>
</dbReference>
<dbReference type="PATRIC" id="fig|1423771.3.peg.1193"/>
<evidence type="ECO:0000256" key="2">
    <source>
        <dbReference type="ARBA" id="ARBA00023125"/>
    </source>
</evidence>
<dbReference type="RefSeq" id="WP_056968711.1">
    <property type="nucleotide sequence ID" value="NZ_AZEQ01000026.1"/>
</dbReference>
<evidence type="ECO:0000256" key="3">
    <source>
        <dbReference type="ARBA" id="ARBA00023163"/>
    </source>
</evidence>
<keyword evidence="1" id="KW-0805">Transcription regulation</keyword>
<comment type="caution">
    <text evidence="6">The sequence shown here is derived from an EMBL/GenBank/DDBJ whole genome shotgun (WGS) entry which is preliminary data.</text>
</comment>
<dbReference type="GO" id="GO:0005829">
    <property type="term" value="C:cytosol"/>
    <property type="evidence" value="ECO:0007669"/>
    <property type="project" value="TreeGrafter"/>
</dbReference>
<dbReference type="Pfam" id="PF00027">
    <property type="entry name" value="cNMP_binding"/>
    <property type="match status" value="1"/>
</dbReference>
<dbReference type="InterPro" id="IPR050397">
    <property type="entry name" value="Env_Response_Regulators"/>
</dbReference>
<dbReference type="InterPro" id="IPR036388">
    <property type="entry name" value="WH-like_DNA-bd_sf"/>
</dbReference>
<evidence type="ECO:0000256" key="1">
    <source>
        <dbReference type="ARBA" id="ARBA00023015"/>
    </source>
</evidence>
<dbReference type="GeneID" id="57115100"/>
<sequence length="220" mass="25227">MTNHIHHHQQHLCVATVPLFNQLALSDQQKVESLVRHHRFSRGDQILTPAQAGKMIIVESGAVKIYQLSPSGQEQMQRMLAAGEHDGEAWLFGIENTDTFAQAEQTSEICTISYEDFAKLLNQYPSIAMRLLQLTLKRNRQLAMQNHLLGMDSVEERLKDYLKEQMQAKHSSEFMLSMKLKDLATYLGTTPETISRKLKVLERQGLIRHSARKIEILTEF</sequence>
<protein>
    <submittedName>
        <fullName evidence="6">Uncharacterized protein</fullName>
    </submittedName>
</protein>
<dbReference type="PANTHER" id="PTHR24567:SF26">
    <property type="entry name" value="REGULATORY PROTEIN YEIL"/>
    <property type="match status" value="1"/>
</dbReference>
<dbReference type="AlphaFoldDB" id="A0A0R1NV70"/>
<reference evidence="6 7" key="1">
    <citation type="journal article" date="2015" name="Genome Announc.">
        <title>Expanding the biotechnology potential of lactobacilli through comparative genomics of 213 strains and associated genera.</title>
        <authorList>
            <person name="Sun Z."/>
            <person name="Harris H.M."/>
            <person name="McCann A."/>
            <person name="Guo C."/>
            <person name="Argimon S."/>
            <person name="Zhang W."/>
            <person name="Yang X."/>
            <person name="Jeffery I.B."/>
            <person name="Cooney J.C."/>
            <person name="Kagawa T.F."/>
            <person name="Liu W."/>
            <person name="Song Y."/>
            <person name="Salvetti E."/>
            <person name="Wrobel A."/>
            <person name="Rasinkangas P."/>
            <person name="Parkhill J."/>
            <person name="Rea M.C."/>
            <person name="O'Sullivan O."/>
            <person name="Ritari J."/>
            <person name="Douillard F.P."/>
            <person name="Paul Ross R."/>
            <person name="Yang R."/>
            <person name="Briner A.E."/>
            <person name="Felis G.E."/>
            <person name="de Vos W.M."/>
            <person name="Barrangou R."/>
            <person name="Klaenhammer T.R."/>
            <person name="Caufield P.W."/>
            <person name="Cui Y."/>
            <person name="Zhang H."/>
            <person name="O'Toole P.W."/>
        </authorList>
    </citation>
    <scope>NUCLEOTIDE SEQUENCE [LARGE SCALE GENOMIC DNA]</scope>
    <source>
        <strain evidence="6 7">DSM 13345</strain>
    </source>
</reference>
<evidence type="ECO:0000259" key="4">
    <source>
        <dbReference type="PROSITE" id="PS50042"/>
    </source>
</evidence>
<gene>
    <name evidence="6" type="ORF">FC47_GL001180</name>
</gene>
<dbReference type="InterPro" id="IPR000595">
    <property type="entry name" value="cNMP-bd_dom"/>
</dbReference>
<evidence type="ECO:0000313" key="7">
    <source>
        <dbReference type="Proteomes" id="UP000050901"/>
    </source>
</evidence>
<dbReference type="Proteomes" id="UP000050901">
    <property type="component" value="Unassembled WGS sequence"/>
</dbReference>